<dbReference type="GO" id="GO:0000727">
    <property type="term" value="P:double-strand break repair via break-induced replication"/>
    <property type="evidence" value="ECO:0007669"/>
    <property type="project" value="TreeGrafter"/>
</dbReference>
<proteinExistence type="inferred from homology"/>
<comment type="similarity">
    <text evidence="2">Belongs to the CDC45 family.</text>
</comment>
<keyword evidence="5" id="KW-0131">Cell cycle</keyword>
<dbReference type="Pfam" id="PF02724">
    <property type="entry name" value="CDC45"/>
    <property type="match status" value="1"/>
</dbReference>
<dbReference type="GO" id="GO:1902977">
    <property type="term" value="P:mitotic DNA replication preinitiation complex assembly"/>
    <property type="evidence" value="ECO:0007669"/>
    <property type="project" value="TreeGrafter"/>
</dbReference>
<dbReference type="GO" id="GO:0003697">
    <property type="term" value="F:single-stranded DNA binding"/>
    <property type="evidence" value="ECO:0007669"/>
    <property type="project" value="TreeGrafter"/>
</dbReference>
<dbReference type="InterPro" id="IPR003874">
    <property type="entry name" value="CDC45"/>
</dbReference>
<dbReference type="Proteomes" id="UP001221898">
    <property type="component" value="Unassembled WGS sequence"/>
</dbReference>
<protein>
    <recommendedName>
        <fullName evidence="10">CDC45-like protein</fullName>
    </recommendedName>
</protein>
<sequence length="848" mass="96638">MFVTDIRKEFYDVVVNQRVALLVSSDIDALCACKILQALFHCDQVQYTLVPVTGWQELETAFVEHKEQFQYFVLINCGANVDLLETLQPEEDSVFFICDTHRPVDVVNVYNDTQIKLLIKPEDDLGVPSYDDIFRDEEEEEEDGEDSGHESDGGSEPSGKRRRFDEGALERRIDRQRKKREWEANRREILFEYEQYEYHGTSSAMVAFELAWVMTKDTKDMLWWAIIGLTDQWVHDKITHMKYVTDVAKMQRHVSRHNHRNEDEENSLSIDCMRVSFEYDLRLSLYQHWSLYDSICNSCYTSSYFKLWSMHGQKKLQEFLADMGLPLKQVRQKFSSMDISIKENLREVIEESSNKYGIKDIRIQTFGVHFGFKNKFLACDVVHAAAALLESVEKDESGSDNFIKALDCLSRTHLERLHRGIHLAKKKLMAIQQTVASCICTNLILSQGPFLYCYLMEGTPDVRLFSRPMALSLLCKYLLKAFVRSTRNKRCRLLPLIMAAPLDVEKGTVIVLGIPPESETSDKKKAFEKAAEKAAESTSSRTLHDRFDTSSSPSFLFLSDRKSKEFGLSTLALCAESIKSPPPSTLGRPAPPACRVSGRERLKAGIMCLLCRSSQSRLFSVLLLRGDYQASAPPPPKPLSPPLKTLHQMRTDRRRARAAEHRAANQQQRGGRPADVERRSDLAFLRCRDVRVVEITPPAFTTRAFTVSALMQLVHCAPAMVTISPNVPRTAEMMVRARAVCRSLLSASTESCTLHCIWPVLCTTQDIHSPSQLVWATTMLLSMNAGTFHMGNPHATITRSEPITHRAKPMISKPAETIFRAFLFRFIYLFVLLLLSTGIVSTNLKWQL</sequence>
<keyword evidence="7" id="KW-1133">Transmembrane helix</keyword>
<feature type="region of interest" description="Disordered" evidence="6">
    <location>
        <begin position="650"/>
        <end position="676"/>
    </location>
</feature>
<evidence type="ECO:0000256" key="3">
    <source>
        <dbReference type="ARBA" id="ARBA00022705"/>
    </source>
</evidence>
<dbReference type="GO" id="GO:0031261">
    <property type="term" value="C:DNA replication preinitiation complex"/>
    <property type="evidence" value="ECO:0007669"/>
    <property type="project" value="TreeGrafter"/>
</dbReference>
<evidence type="ECO:0000313" key="9">
    <source>
        <dbReference type="Proteomes" id="UP001221898"/>
    </source>
</evidence>
<organism evidence="8 9">
    <name type="scientific">Aldrovandia affinis</name>
    <dbReference type="NCBI Taxonomy" id="143900"/>
    <lineage>
        <taxon>Eukaryota</taxon>
        <taxon>Metazoa</taxon>
        <taxon>Chordata</taxon>
        <taxon>Craniata</taxon>
        <taxon>Vertebrata</taxon>
        <taxon>Euteleostomi</taxon>
        <taxon>Actinopterygii</taxon>
        <taxon>Neopterygii</taxon>
        <taxon>Teleostei</taxon>
        <taxon>Notacanthiformes</taxon>
        <taxon>Halosauridae</taxon>
        <taxon>Aldrovandia</taxon>
    </lineage>
</organism>
<evidence type="ECO:0000313" key="8">
    <source>
        <dbReference type="EMBL" id="KAJ8391720.1"/>
    </source>
</evidence>
<keyword evidence="9" id="KW-1185">Reference proteome</keyword>
<dbReference type="GO" id="GO:0003688">
    <property type="term" value="F:DNA replication origin binding"/>
    <property type="evidence" value="ECO:0007669"/>
    <property type="project" value="TreeGrafter"/>
</dbReference>
<evidence type="ECO:0000256" key="6">
    <source>
        <dbReference type="SAM" id="MobiDB-lite"/>
    </source>
</evidence>
<name>A0AAD7RWU6_9TELE</name>
<evidence type="ECO:0000256" key="2">
    <source>
        <dbReference type="ARBA" id="ARBA00010727"/>
    </source>
</evidence>
<comment type="caution">
    <text evidence="8">The sequence shown here is derived from an EMBL/GenBank/DDBJ whole genome shotgun (WGS) entry which is preliminary data.</text>
</comment>
<comment type="subcellular location">
    <subcellularLocation>
        <location evidence="1">Nucleus</location>
    </subcellularLocation>
</comment>
<dbReference type="GO" id="GO:0006270">
    <property type="term" value="P:DNA replication initiation"/>
    <property type="evidence" value="ECO:0007669"/>
    <property type="project" value="InterPro"/>
</dbReference>
<evidence type="ECO:0000256" key="1">
    <source>
        <dbReference type="ARBA" id="ARBA00004123"/>
    </source>
</evidence>
<feature type="transmembrane region" description="Helical" evidence="7">
    <location>
        <begin position="822"/>
        <end position="844"/>
    </location>
</feature>
<dbReference type="PANTHER" id="PTHR10507:SF0">
    <property type="entry name" value="CELL DIVISION CONTROL PROTEIN 45 HOMOLOG"/>
    <property type="match status" value="1"/>
</dbReference>
<evidence type="ECO:0000256" key="4">
    <source>
        <dbReference type="ARBA" id="ARBA00023242"/>
    </source>
</evidence>
<accession>A0AAD7RWU6</accession>
<gene>
    <name evidence="8" type="ORF">AAFF_G00086700</name>
</gene>
<reference evidence="8" key="1">
    <citation type="journal article" date="2023" name="Science">
        <title>Genome structures resolve the early diversification of teleost fishes.</title>
        <authorList>
            <person name="Parey E."/>
            <person name="Louis A."/>
            <person name="Montfort J."/>
            <person name="Bouchez O."/>
            <person name="Roques C."/>
            <person name="Iampietro C."/>
            <person name="Lluch J."/>
            <person name="Castinel A."/>
            <person name="Donnadieu C."/>
            <person name="Desvignes T."/>
            <person name="Floi Bucao C."/>
            <person name="Jouanno E."/>
            <person name="Wen M."/>
            <person name="Mejri S."/>
            <person name="Dirks R."/>
            <person name="Jansen H."/>
            <person name="Henkel C."/>
            <person name="Chen W.J."/>
            <person name="Zahm M."/>
            <person name="Cabau C."/>
            <person name="Klopp C."/>
            <person name="Thompson A.W."/>
            <person name="Robinson-Rechavi M."/>
            <person name="Braasch I."/>
            <person name="Lecointre G."/>
            <person name="Bobe J."/>
            <person name="Postlethwait J.H."/>
            <person name="Berthelot C."/>
            <person name="Roest Crollius H."/>
            <person name="Guiguen Y."/>
        </authorList>
    </citation>
    <scope>NUCLEOTIDE SEQUENCE</scope>
    <source>
        <strain evidence="8">NC1722</strain>
    </source>
</reference>
<keyword evidence="3" id="KW-0235">DNA replication</keyword>
<evidence type="ECO:0000256" key="7">
    <source>
        <dbReference type="SAM" id="Phobius"/>
    </source>
</evidence>
<evidence type="ECO:0008006" key="10">
    <source>
        <dbReference type="Google" id="ProtNLM"/>
    </source>
</evidence>
<evidence type="ECO:0000256" key="5">
    <source>
        <dbReference type="ARBA" id="ARBA00023306"/>
    </source>
</evidence>
<feature type="region of interest" description="Disordered" evidence="6">
    <location>
        <begin position="137"/>
        <end position="167"/>
    </location>
</feature>
<keyword evidence="4" id="KW-0539">Nucleus</keyword>
<dbReference type="AlphaFoldDB" id="A0AAD7RWU6"/>
<keyword evidence="7" id="KW-0472">Membrane</keyword>
<dbReference type="GO" id="GO:0003682">
    <property type="term" value="F:chromatin binding"/>
    <property type="evidence" value="ECO:0007669"/>
    <property type="project" value="TreeGrafter"/>
</dbReference>
<keyword evidence="7" id="KW-0812">Transmembrane</keyword>
<dbReference type="EMBL" id="JAINUG010000154">
    <property type="protein sequence ID" value="KAJ8391720.1"/>
    <property type="molecule type" value="Genomic_DNA"/>
</dbReference>
<dbReference type="PANTHER" id="PTHR10507">
    <property type="entry name" value="CDC45-RELATED PROTEIN"/>
    <property type="match status" value="1"/>
</dbReference>